<dbReference type="Proteomes" id="UP000006039">
    <property type="component" value="Unassembled WGS sequence"/>
</dbReference>
<proteinExistence type="inferred from homology"/>
<protein>
    <recommendedName>
        <fullName evidence="6">Peptidase S8/S53 domain-containing protein</fullName>
    </recommendedName>
</protein>
<gene>
    <name evidence="8" type="primary">20347450</name>
    <name evidence="7" type="ORF">GGTG_06992</name>
</gene>
<dbReference type="InterPro" id="IPR015500">
    <property type="entry name" value="Peptidase_S8_subtilisin-rel"/>
</dbReference>
<dbReference type="OrthoDB" id="5093543at2759"/>
<evidence type="ECO:0000256" key="3">
    <source>
        <dbReference type="ARBA" id="ARBA00022801"/>
    </source>
</evidence>
<dbReference type="PRINTS" id="PR00723">
    <property type="entry name" value="SUBTILISIN"/>
</dbReference>
<dbReference type="Gene3D" id="3.40.50.200">
    <property type="entry name" value="Peptidase S8/S53 domain"/>
    <property type="match status" value="1"/>
</dbReference>
<name>J3P0E5_GAET3</name>
<dbReference type="InterPro" id="IPR023827">
    <property type="entry name" value="Peptidase_S8_Asp-AS"/>
</dbReference>
<feature type="active site" description="Charge relay system" evidence="5">
    <location>
        <position position="639"/>
    </location>
</feature>
<dbReference type="InterPro" id="IPR000209">
    <property type="entry name" value="Peptidase_S8/S53_dom"/>
</dbReference>
<keyword evidence="4 5" id="KW-0720">Serine protease</keyword>
<dbReference type="PANTHER" id="PTHR43806">
    <property type="entry name" value="PEPTIDASE S8"/>
    <property type="match status" value="1"/>
</dbReference>
<sequence length="925" mass="102906">MNTPKTPANGSNAEEADAVQKHHEAILIQLRLGTEVSEKILSERDTFELDAGQKSILQKVVTEIADPESALSYNAAAKSLITWLLEKEPALLSDGTETGGNVLDLIVDSDQDCMELLEQLCKEGLDKAAIAVTLGTEGHAGIAHSDLEAPIATISLAVAPSCVFEQDVQEPFMWKHLLEGGQDTWLHKAIKLRRTNYAKYLIERVKLNGAAKLVLSHHGQDKLTPLHVAVSSEFLTPNQHELVEELIEAYPDALVSGTRFEEEVEAEPPHARKPLHNHYSRRGIDKAFRRKGLSSSPFQHFLETRAREAVQADPQNRARGALNRRTRTKPATKANAGELKDVAEAVESLLKLSCMRYFGDRREIIKELLPSNVGQIHFDLNPRREVSKDLLEALAGITHFEDTLQYVSIPDLRVIGMELPIDPNEGAQGWWSSNRKDYVYIFDWLRSKAIGVKRILKIVVEDDDHNFHSDEAIEFALRGFKVESWNWMRSDMCSQVIKEAAPGVRDVTLYWSGNNAILRSWAAEGGLPQLEQLRTVTIIRQRTIESVQRTEENIKNFKDGFDKAWKKVSNHARPPPSVDFRSDQTKKVVAKALAEAERAGRERKEKWLNCMESFANFLKVYFRNNKLEETCEIKVAVLDDGVNIDHPDVRNNIVEGETFYNNNGHWQGFYQSSHGHGTLMASIICQICPKVKLYVAKLNEEWVNSAEQITADSAAAAIEWAVSKGVDIISMSWSIESPGEGENALRDAMEAAAKDNILLFCASDDQGNKSTEQPYPARLARNSSFYIGAATAWGREDSAVHNLVNYIAPGVESVKELATAARVPAGATPELLMGSSIATARIAGLAAVILQSVSATKGAARKDRLRTHTQIKRILDFLAKPTKYLHVWRIFDEPSKPRAHLADAETVILNAVASKLINIAELGLS</sequence>
<evidence type="ECO:0000256" key="1">
    <source>
        <dbReference type="ARBA" id="ARBA00011073"/>
    </source>
</evidence>
<dbReference type="EMBL" id="GL385397">
    <property type="protein sequence ID" value="EJT77078.1"/>
    <property type="molecule type" value="Genomic_DNA"/>
</dbReference>
<reference evidence="8" key="4">
    <citation type="journal article" date="2015" name="G3 (Bethesda)">
        <title>Genome sequences of three phytopathogenic species of the Magnaporthaceae family of fungi.</title>
        <authorList>
            <person name="Okagaki L.H."/>
            <person name="Nunes C.C."/>
            <person name="Sailsbery J."/>
            <person name="Clay B."/>
            <person name="Brown D."/>
            <person name="John T."/>
            <person name="Oh Y."/>
            <person name="Young N."/>
            <person name="Fitzgerald M."/>
            <person name="Haas B.J."/>
            <person name="Zeng Q."/>
            <person name="Young S."/>
            <person name="Adiconis X."/>
            <person name="Fan L."/>
            <person name="Levin J.Z."/>
            <person name="Mitchell T.K."/>
            <person name="Okubara P.A."/>
            <person name="Farman M.L."/>
            <person name="Kohn L.M."/>
            <person name="Birren B."/>
            <person name="Ma L.-J."/>
            <person name="Dean R.A."/>
        </authorList>
    </citation>
    <scope>NUCLEOTIDE SEQUENCE</scope>
    <source>
        <strain evidence="8">R3-111a-1</strain>
    </source>
</reference>
<feature type="active site" description="Charge relay system" evidence="5">
    <location>
        <position position="676"/>
    </location>
</feature>
<accession>J3P0E5</accession>
<dbReference type="GO" id="GO:0004252">
    <property type="term" value="F:serine-type endopeptidase activity"/>
    <property type="evidence" value="ECO:0007669"/>
    <property type="project" value="UniProtKB-UniRule"/>
</dbReference>
<reference evidence="8" key="5">
    <citation type="submission" date="2018-04" db="UniProtKB">
        <authorList>
            <consortium name="EnsemblFungi"/>
        </authorList>
    </citation>
    <scope>IDENTIFICATION</scope>
    <source>
        <strain evidence="8">R3-111a-1</strain>
    </source>
</reference>
<keyword evidence="3 5" id="KW-0378">Hydrolase</keyword>
<dbReference type="CDD" id="cd07491">
    <property type="entry name" value="Peptidases_S8_7"/>
    <property type="match status" value="1"/>
</dbReference>
<dbReference type="PROSITE" id="PS00136">
    <property type="entry name" value="SUBTILASE_ASP"/>
    <property type="match status" value="1"/>
</dbReference>
<dbReference type="HOGENOM" id="CLU_006016_0_1_1"/>
<evidence type="ECO:0000256" key="2">
    <source>
        <dbReference type="ARBA" id="ARBA00022670"/>
    </source>
</evidence>
<dbReference type="InterPro" id="IPR050131">
    <property type="entry name" value="Peptidase_S8_subtilisin-like"/>
</dbReference>
<dbReference type="eggNOG" id="ENOG502S098">
    <property type="taxonomic scope" value="Eukaryota"/>
</dbReference>
<organism evidence="7">
    <name type="scientific">Gaeumannomyces tritici (strain R3-111a-1)</name>
    <name type="common">Wheat and barley take-all root rot fungus</name>
    <name type="synonym">Gaeumannomyces graminis var. tritici</name>
    <dbReference type="NCBI Taxonomy" id="644352"/>
    <lineage>
        <taxon>Eukaryota</taxon>
        <taxon>Fungi</taxon>
        <taxon>Dikarya</taxon>
        <taxon>Ascomycota</taxon>
        <taxon>Pezizomycotina</taxon>
        <taxon>Sordariomycetes</taxon>
        <taxon>Sordariomycetidae</taxon>
        <taxon>Magnaporthales</taxon>
        <taxon>Magnaporthaceae</taxon>
        <taxon>Gaeumannomyces</taxon>
    </lineage>
</organism>
<dbReference type="PANTHER" id="PTHR43806:SF58">
    <property type="entry name" value="ALKALINE PROTEASE 1-RELATED"/>
    <property type="match status" value="1"/>
</dbReference>
<feature type="active site" description="Charge relay system" evidence="5">
    <location>
        <position position="836"/>
    </location>
</feature>
<dbReference type="GO" id="GO:0006508">
    <property type="term" value="P:proteolysis"/>
    <property type="evidence" value="ECO:0007669"/>
    <property type="project" value="UniProtKB-KW"/>
</dbReference>
<keyword evidence="2 5" id="KW-0645">Protease</keyword>
<keyword evidence="9" id="KW-1185">Reference proteome</keyword>
<dbReference type="Gene3D" id="1.25.40.20">
    <property type="entry name" value="Ankyrin repeat-containing domain"/>
    <property type="match status" value="1"/>
</dbReference>
<evidence type="ECO:0000313" key="9">
    <source>
        <dbReference type="Proteomes" id="UP000006039"/>
    </source>
</evidence>
<evidence type="ECO:0000313" key="8">
    <source>
        <dbReference type="EnsemblFungi" id="EJT77078"/>
    </source>
</evidence>
<dbReference type="SUPFAM" id="SSF52743">
    <property type="entry name" value="Subtilisin-like"/>
    <property type="match status" value="1"/>
</dbReference>
<evidence type="ECO:0000259" key="6">
    <source>
        <dbReference type="Pfam" id="PF00082"/>
    </source>
</evidence>
<comment type="similarity">
    <text evidence="1 5">Belongs to the peptidase S8 family.</text>
</comment>
<dbReference type="InterPro" id="IPR036770">
    <property type="entry name" value="Ankyrin_rpt-contain_sf"/>
</dbReference>
<dbReference type="RefSeq" id="XP_009223078.1">
    <property type="nucleotide sequence ID" value="XM_009224814.1"/>
</dbReference>
<dbReference type="GeneID" id="20347450"/>
<reference evidence="7" key="2">
    <citation type="submission" date="2010-07" db="EMBL/GenBank/DDBJ databases">
        <authorList>
            <consortium name="The Broad Institute Genome Sequencing Platform"/>
            <consortium name="Broad Institute Genome Sequencing Center for Infectious Disease"/>
            <person name="Ma L.-J."/>
            <person name="Dead R."/>
            <person name="Young S."/>
            <person name="Zeng Q."/>
            <person name="Koehrsen M."/>
            <person name="Alvarado L."/>
            <person name="Berlin A."/>
            <person name="Chapman S.B."/>
            <person name="Chen Z."/>
            <person name="Freedman E."/>
            <person name="Gellesch M."/>
            <person name="Goldberg J."/>
            <person name="Griggs A."/>
            <person name="Gujja S."/>
            <person name="Heilman E.R."/>
            <person name="Heiman D."/>
            <person name="Hepburn T."/>
            <person name="Howarth C."/>
            <person name="Jen D."/>
            <person name="Larson L."/>
            <person name="Mehta T."/>
            <person name="Neiman D."/>
            <person name="Pearson M."/>
            <person name="Roberts A."/>
            <person name="Saif S."/>
            <person name="Shea T."/>
            <person name="Shenoy N."/>
            <person name="Sisk P."/>
            <person name="Stolte C."/>
            <person name="Sykes S."/>
            <person name="Walk T."/>
            <person name="White J."/>
            <person name="Yandava C."/>
            <person name="Haas B."/>
            <person name="Nusbaum C."/>
            <person name="Birren B."/>
        </authorList>
    </citation>
    <scope>NUCLEOTIDE SEQUENCE</scope>
    <source>
        <strain evidence="7">R3-111a-1</strain>
    </source>
</reference>
<dbReference type="STRING" id="644352.J3P0E5"/>
<evidence type="ECO:0000313" key="7">
    <source>
        <dbReference type="EMBL" id="EJT77078.1"/>
    </source>
</evidence>
<evidence type="ECO:0000256" key="5">
    <source>
        <dbReference type="PROSITE-ProRule" id="PRU01240"/>
    </source>
</evidence>
<dbReference type="VEuPathDB" id="FungiDB:GGTG_06992"/>
<reference evidence="9" key="1">
    <citation type="submission" date="2010-07" db="EMBL/GenBank/DDBJ databases">
        <title>The genome sequence of Gaeumannomyces graminis var. tritici strain R3-111a-1.</title>
        <authorList>
            <consortium name="The Broad Institute Genome Sequencing Platform"/>
            <person name="Ma L.-J."/>
            <person name="Dead R."/>
            <person name="Young S."/>
            <person name="Zeng Q."/>
            <person name="Koehrsen M."/>
            <person name="Alvarado L."/>
            <person name="Berlin A."/>
            <person name="Chapman S.B."/>
            <person name="Chen Z."/>
            <person name="Freedman E."/>
            <person name="Gellesch M."/>
            <person name="Goldberg J."/>
            <person name="Griggs A."/>
            <person name="Gujja S."/>
            <person name="Heilman E.R."/>
            <person name="Heiman D."/>
            <person name="Hepburn T."/>
            <person name="Howarth C."/>
            <person name="Jen D."/>
            <person name="Larson L."/>
            <person name="Mehta T."/>
            <person name="Neiman D."/>
            <person name="Pearson M."/>
            <person name="Roberts A."/>
            <person name="Saif S."/>
            <person name="Shea T."/>
            <person name="Shenoy N."/>
            <person name="Sisk P."/>
            <person name="Stolte C."/>
            <person name="Sykes S."/>
            <person name="Walk T."/>
            <person name="White J."/>
            <person name="Yandava C."/>
            <person name="Haas B."/>
            <person name="Nusbaum C."/>
            <person name="Birren B."/>
        </authorList>
    </citation>
    <scope>NUCLEOTIDE SEQUENCE [LARGE SCALE GENOMIC DNA]</scope>
    <source>
        <strain evidence="9">R3-111a-1</strain>
    </source>
</reference>
<dbReference type="SUPFAM" id="SSF48403">
    <property type="entry name" value="Ankyrin repeat"/>
    <property type="match status" value="1"/>
</dbReference>
<dbReference type="AlphaFoldDB" id="J3P0E5"/>
<feature type="domain" description="Peptidase S8/S53" evidence="6">
    <location>
        <begin position="633"/>
        <end position="860"/>
    </location>
</feature>
<dbReference type="InterPro" id="IPR036852">
    <property type="entry name" value="Peptidase_S8/S53_dom_sf"/>
</dbReference>
<reference evidence="7" key="3">
    <citation type="submission" date="2010-09" db="EMBL/GenBank/DDBJ databases">
        <title>Annotation of Gaeumannomyces graminis var. tritici R3-111a-1.</title>
        <authorList>
            <consortium name="The Broad Institute Genome Sequencing Platform"/>
            <person name="Ma L.-J."/>
            <person name="Dead R."/>
            <person name="Young S.K."/>
            <person name="Zeng Q."/>
            <person name="Gargeya S."/>
            <person name="Fitzgerald M."/>
            <person name="Haas B."/>
            <person name="Abouelleil A."/>
            <person name="Alvarado L."/>
            <person name="Arachchi H.M."/>
            <person name="Berlin A."/>
            <person name="Brown A."/>
            <person name="Chapman S.B."/>
            <person name="Chen Z."/>
            <person name="Dunbar C."/>
            <person name="Freedman E."/>
            <person name="Gearin G."/>
            <person name="Gellesch M."/>
            <person name="Goldberg J."/>
            <person name="Griggs A."/>
            <person name="Gujja S."/>
            <person name="Heiman D."/>
            <person name="Howarth C."/>
            <person name="Larson L."/>
            <person name="Lui A."/>
            <person name="MacDonald P.J.P."/>
            <person name="Mehta T."/>
            <person name="Montmayeur A."/>
            <person name="Murphy C."/>
            <person name="Neiman D."/>
            <person name="Pearson M."/>
            <person name="Priest M."/>
            <person name="Roberts A."/>
            <person name="Saif S."/>
            <person name="Shea T."/>
            <person name="Shenoy N."/>
            <person name="Sisk P."/>
            <person name="Stolte C."/>
            <person name="Sykes S."/>
            <person name="Yandava C."/>
            <person name="Wortman J."/>
            <person name="Nusbaum C."/>
            <person name="Birren B."/>
        </authorList>
    </citation>
    <scope>NUCLEOTIDE SEQUENCE</scope>
    <source>
        <strain evidence="7">R3-111a-1</strain>
    </source>
</reference>
<evidence type="ECO:0000256" key="4">
    <source>
        <dbReference type="ARBA" id="ARBA00022825"/>
    </source>
</evidence>
<dbReference type="EnsemblFungi" id="EJT77078">
    <property type="protein sequence ID" value="EJT77078"/>
    <property type="gene ID" value="GGTG_06992"/>
</dbReference>
<dbReference type="PROSITE" id="PS51892">
    <property type="entry name" value="SUBTILASE"/>
    <property type="match status" value="1"/>
</dbReference>
<dbReference type="Pfam" id="PF00082">
    <property type="entry name" value="Peptidase_S8"/>
    <property type="match status" value="1"/>
</dbReference>